<name>A0A6B9XQ64_PICSI</name>
<dbReference type="EMBL" id="MK697699">
    <property type="protein sequence ID" value="QHR90190.1"/>
    <property type="molecule type" value="Genomic_DNA"/>
</dbReference>
<proteinExistence type="predicted"/>
<keyword evidence="1" id="KW-0496">Mitochondrion</keyword>
<dbReference type="AlphaFoldDB" id="A0A6B9XQ64"/>
<reference evidence="1" key="1">
    <citation type="submission" date="2019-03" db="EMBL/GenBank/DDBJ databases">
        <title>Largest Complete Mitochondrial Genome of a Gymnosperm, Sitka Spruce (Picea sitchensis), Indicates Complex Physical Structure.</title>
        <authorList>
            <person name="Jackman S.D."/>
            <person name="Coombe L."/>
            <person name="Warren R."/>
            <person name="Kirk H."/>
            <person name="Trinh E."/>
            <person name="McLeod T."/>
            <person name="Pleasance S."/>
            <person name="Pandoh P."/>
            <person name="Zhao Y."/>
            <person name="Coope R."/>
            <person name="Bousquet J."/>
            <person name="Bohlmann J.C."/>
            <person name="Jones S.J.M."/>
            <person name="Birol I."/>
        </authorList>
    </citation>
    <scope>NUCLEOTIDE SEQUENCE</scope>
    <source>
        <strain evidence="1">Q903</strain>
    </source>
</reference>
<accession>A0A6B9XQ64</accession>
<gene>
    <name evidence="1" type="primary">orf04236</name>
    <name evidence="1" type="ORF">Q903MT_gene4213</name>
</gene>
<organism evidence="1">
    <name type="scientific">Picea sitchensis</name>
    <name type="common">Sitka spruce</name>
    <name type="synonym">Pinus sitchensis</name>
    <dbReference type="NCBI Taxonomy" id="3332"/>
    <lineage>
        <taxon>Eukaryota</taxon>
        <taxon>Viridiplantae</taxon>
        <taxon>Streptophyta</taxon>
        <taxon>Embryophyta</taxon>
        <taxon>Tracheophyta</taxon>
        <taxon>Spermatophyta</taxon>
        <taxon>Pinopsida</taxon>
        <taxon>Pinidae</taxon>
        <taxon>Conifers I</taxon>
        <taxon>Pinales</taxon>
        <taxon>Pinaceae</taxon>
        <taxon>Picea</taxon>
    </lineage>
</organism>
<protein>
    <submittedName>
        <fullName evidence="1">Uncharacterized protein</fullName>
    </submittedName>
</protein>
<evidence type="ECO:0000313" key="1">
    <source>
        <dbReference type="EMBL" id="QHR90190.1"/>
    </source>
</evidence>
<geneLocation type="mitochondrion" evidence="1"/>
<sequence>MFRNIRDLTMYMGKGPNLKCIFKHIILTLSYNDYHTRMEVFNVCG</sequence>